<dbReference type="RefSeq" id="WP_002320682.1">
    <property type="nucleotide sequence ID" value="NZ_LT630287.1"/>
</dbReference>
<evidence type="ECO:0000313" key="2">
    <source>
        <dbReference type="EMBL" id="SFV40846.1"/>
    </source>
</evidence>
<sequence length="66" mass="7712">MSFEDKRNEMSTVLSKSMRKNTPRISKSYTLKPELAEELTRRAASEELTASRYLEKILKEAFNLKD</sequence>
<gene>
    <name evidence="2" type="ORF">LAC1533_1426</name>
</gene>
<accession>A0A1K1KTP6</accession>
<dbReference type="EMBL" id="LT630287">
    <property type="protein sequence ID" value="SFV40846.1"/>
    <property type="molecule type" value="Genomic_DNA"/>
</dbReference>
<reference evidence="3" key="1">
    <citation type="submission" date="2016-11" db="EMBL/GenBank/DDBJ databases">
        <authorList>
            <person name="Papadimitriou K."/>
        </authorList>
    </citation>
    <scope>NUCLEOTIDE SEQUENCE [LARGE SCALE GENOMIC DNA]</scope>
    <source>
        <strain evidence="3">ACA-DC 1533</strain>
    </source>
</reference>
<proteinExistence type="predicted"/>
<evidence type="ECO:0000313" key="3">
    <source>
        <dbReference type="Proteomes" id="UP000190935"/>
    </source>
</evidence>
<dbReference type="Proteomes" id="UP000190935">
    <property type="component" value="Chromosome I"/>
</dbReference>
<organism evidence="2 3">
    <name type="scientific">Ligilactobacillus acidipiscis</name>
    <dbReference type="NCBI Taxonomy" id="89059"/>
    <lineage>
        <taxon>Bacteria</taxon>
        <taxon>Bacillati</taxon>
        <taxon>Bacillota</taxon>
        <taxon>Bacilli</taxon>
        <taxon>Lactobacillales</taxon>
        <taxon>Lactobacillaceae</taxon>
        <taxon>Ligilactobacillus</taxon>
    </lineage>
</organism>
<dbReference type="KEGG" id="laca:LAC1533_1426"/>
<name>A0A1K1KTP6_9LACO</name>
<dbReference type="AlphaFoldDB" id="A0A1K1KTP6"/>
<evidence type="ECO:0000256" key="1">
    <source>
        <dbReference type="SAM" id="MobiDB-lite"/>
    </source>
</evidence>
<feature type="region of interest" description="Disordered" evidence="1">
    <location>
        <begin position="1"/>
        <end position="31"/>
    </location>
</feature>
<protein>
    <submittedName>
        <fullName evidence="2">Uncharacterized protein</fullName>
    </submittedName>
</protein>
<dbReference type="GeneID" id="95349519"/>